<protein>
    <submittedName>
        <fullName evidence="2">Uncharacterized protein</fullName>
    </submittedName>
</protein>
<dbReference type="STRING" id="767916.AWB91_16320"/>
<evidence type="ECO:0000313" key="1">
    <source>
        <dbReference type="EMBL" id="ORW31192.1"/>
    </source>
</evidence>
<gene>
    <name evidence="2" type="ORF">AWB90_19015</name>
    <name evidence="1" type="ORF">AWB91_16320</name>
</gene>
<dbReference type="Proteomes" id="UP000193801">
    <property type="component" value="Unassembled WGS sequence"/>
</dbReference>
<dbReference type="Proteomes" id="UP000193285">
    <property type="component" value="Unassembled WGS sequence"/>
</dbReference>
<accession>A0A1X2A7N4</accession>
<dbReference type="AlphaFoldDB" id="A0A1X2A7N4"/>
<reference evidence="3 4" key="1">
    <citation type="journal article" date="2015" name="Emerg. Microbes Infect.">
        <title>Characterization of 17 strains belonging to the Mycobacterium simiae complex and description of Mycobacterium paraense sp. nov.</title>
        <authorList>
            <person name="Fusco da Costa A.R."/>
            <person name="Fedrizzi T."/>
            <person name="Lopes M.L."/>
            <person name="Pecorari M."/>
            <person name="Oliveira da Costa W.L."/>
            <person name="Giacobazzi E."/>
            <person name="da Costa Bahia J.R."/>
            <person name="De Sanctis V."/>
            <person name="Batista Lima K.V."/>
            <person name="Bertorelli R."/>
            <person name="Grottola A."/>
            <person name="Fabio A."/>
            <person name="Mariottini A."/>
            <person name="Ferretti P."/>
            <person name="Di Leva F."/>
            <person name="Fregni Serpini G."/>
            <person name="Tagliazucchi S."/>
            <person name="Rumpianesi F."/>
            <person name="Jousson O."/>
            <person name="Segata N."/>
            <person name="Tortoli E."/>
        </authorList>
    </citation>
    <scope>NUCLEOTIDE SEQUENCE [LARGE SCALE GENOMIC DNA]</scope>
    <source>
        <strain evidence="1 4">FI-07156</strain>
        <strain evidence="2 3">IEC33</strain>
    </source>
</reference>
<proteinExistence type="predicted"/>
<comment type="caution">
    <text evidence="2">The sequence shown here is derived from an EMBL/GenBank/DDBJ whole genome shotgun (WGS) entry which is preliminary data.</text>
</comment>
<evidence type="ECO:0000313" key="4">
    <source>
        <dbReference type="Proteomes" id="UP000193801"/>
    </source>
</evidence>
<sequence>MSATQNPTRAAVDIDNDVELITQQIKALKELAQQDDAEAISEGQRYDFSIRWGTVLAGRLRRLVHYSSLGRLNEADERRFHALRDELRTLSHLIDRFRLAQPDFTDRPPARAKRFRPRR</sequence>
<dbReference type="RefSeq" id="WP_085103684.1">
    <property type="nucleotide sequence ID" value="NZ_LQPK01000014.1"/>
</dbReference>
<dbReference type="OrthoDB" id="2613315at2"/>
<dbReference type="EMBL" id="LQPK01000014">
    <property type="protein sequence ID" value="ORW31192.1"/>
    <property type="molecule type" value="Genomic_DNA"/>
</dbReference>
<keyword evidence="4" id="KW-1185">Reference proteome</keyword>
<organism evidence="2 3">
    <name type="scientific">Mycobacterium paraense</name>
    <dbReference type="NCBI Taxonomy" id="767916"/>
    <lineage>
        <taxon>Bacteria</taxon>
        <taxon>Bacillati</taxon>
        <taxon>Actinomycetota</taxon>
        <taxon>Actinomycetes</taxon>
        <taxon>Mycobacteriales</taxon>
        <taxon>Mycobacteriaceae</taxon>
        <taxon>Mycobacterium</taxon>
        <taxon>Mycobacterium simiae complex</taxon>
    </lineage>
</organism>
<name>A0A1X2A7N4_9MYCO</name>
<evidence type="ECO:0000313" key="3">
    <source>
        <dbReference type="Proteomes" id="UP000193285"/>
    </source>
</evidence>
<dbReference type="EMBL" id="LQPN01000059">
    <property type="protein sequence ID" value="ORW43226.1"/>
    <property type="molecule type" value="Genomic_DNA"/>
</dbReference>
<reference evidence="2" key="3">
    <citation type="submission" date="2016-01" db="EMBL/GenBank/DDBJ databases">
        <authorList>
            <person name="Oliw E.H."/>
        </authorList>
    </citation>
    <scope>NUCLEOTIDE SEQUENCE</scope>
    <source>
        <strain evidence="2">IEC33</strain>
    </source>
</reference>
<evidence type="ECO:0000313" key="2">
    <source>
        <dbReference type="EMBL" id="ORW43226.1"/>
    </source>
</evidence>
<reference evidence="1" key="2">
    <citation type="submission" date="2016-01" db="EMBL/GenBank/DDBJ databases">
        <authorList>
            <person name="Ana R.F.D.C."/>
            <person name="Tarcisio F."/>
            <person name="Maria L.L."/>
            <person name="Monica P."/>
            <person name="Wana L.O.D.C."/>
            <person name="Elisabetta G."/>
            <person name="Jeann R.D.C.B."/>
            <person name="Veronica D.S."/>
            <person name="Karla V.B.L."/>
            <person name="Roberto B."/>
            <person name="Antonella G."/>
            <person name="Anna F."/>
            <person name="Alessandro M."/>
            <person name="Pamela F."/>
            <person name="Francesca D.L."/>
            <person name="Giulia F.S."/>
            <person name="Sara T."/>
            <person name="Fabio R."/>
            <person name="Olivier J."/>
            <person name="Nicola S."/>
            <person name="Enrico T."/>
        </authorList>
    </citation>
    <scope>NUCLEOTIDE SEQUENCE</scope>
    <source>
        <strain evidence="1">FI-07156</strain>
    </source>
</reference>